<dbReference type="PRINTS" id="PR00071">
    <property type="entry name" value="HMGCOARDTASE"/>
</dbReference>
<dbReference type="EMBL" id="OA884028">
    <property type="protein sequence ID" value="CAD7280183.1"/>
    <property type="molecule type" value="Genomic_DNA"/>
</dbReference>
<dbReference type="InterPro" id="IPR023074">
    <property type="entry name" value="HMG_CoA_Rdtase_cat_sf"/>
</dbReference>
<dbReference type="InterPro" id="IPR009029">
    <property type="entry name" value="HMG_CoA_Rdtase_sub-bd_dom_sf"/>
</dbReference>
<dbReference type="AlphaFoldDB" id="A0A7R9GGL7"/>
<dbReference type="Proteomes" id="UP000678499">
    <property type="component" value="Unassembled WGS sequence"/>
</dbReference>
<sequence>MSEGKEEILHKDLEKSKKDGEELNDFYSPDQPGNLVSFIQIPLHLIGPIIFDDESLLIPMATTDPKILEFVTLGAKAVAASAAYPQTLCCKPGIRTSITAKENMSSSPVCSFPSVLQSALCLEWVNSRKWQESWAINHPKLKEMTANVVGRLVYFSLSWRSEEEDEQEVANTLSSAGCITNMEAIGTDLFATVSLPSVENLSRHGAARMTTQARSLTLLGVHPSIIEDPDQRSQRFARILAVAVLAGELGSIGSEFSR</sequence>
<dbReference type="GO" id="GO:0008299">
    <property type="term" value="P:isoprenoid biosynthetic process"/>
    <property type="evidence" value="ECO:0007669"/>
    <property type="project" value="TreeGrafter"/>
</dbReference>
<dbReference type="GO" id="GO:0016126">
    <property type="term" value="P:sterol biosynthetic process"/>
    <property type="evidence" value="ECO:0007669"/>
    <property type="project" value="TreeGrafter"/>
</dbReference>
<dbReference type="GO" id="GO:0005778">
    <property type="term" value="C:peroxisomal membrane"/>
    <property type="evidence" value="ECO:0007669"/>
    <property type="project" value="TreeGrafter"/>
</dbReference>
<dbReference type="EMBL" id="CAJPEX010001991">
    <property type="protein sequence ID" value="CAG0920335.1"/>
    <property type="molecule type" value="Genomic_DNA"/>
</dbReference>
<organism evidence="2">
    <name type="scientific">Notodromas monacha</name>
    <dbReference type="NCBI Taxonomy" id="399045"/>
    <lineage>
        <taxon>Eukaryota</taxon>
        <taxon>Metazoa</taxon>
        <taxon>Ecdysozoa</taxon>
        <taxon>Arthropoda</taxon>
        <taxon>Crustacea</taxon>
        <taxon>Oligostraca</taxon>
        <taxon>Ostracoda</taxon>
        <taxon>Podocopa</taxon>
        <taxon>Podocopida</taxon>
        <taxon>Cypridocopina</taxon>
        <taxon>Cypridoidea</taxon>
        <taxon>Cyprididae</taxon>
        <taxon>Notodromas</taxon>
    </lineage>
</organism>
<dbReference type="GO" id="GO:0004420">
    <property type="term" value="F:hydroxymethylglutaryl-CoA reductase (NADPH) activity"/>
    <property type="evidence" value="ECO:0007669"/>
    <property type="project" value="InterPro"/>
</dbReference>
<dbReference type="SUPFAM" id="SSF56542">
    <property type="entry name" value="Substrate-binding domain of HMG-CoA reductase"/>
    <property type="match status" value="1"/>
</dbReference>
<dbReference type="Gene3D" id="3.90.770.10">
    <property type="entry name" value="3-hydroxy-3-methylglutaryl-coenzyme A Reductase, Chain A, domain 2"/>
    <property type="match status" value="1"/>
</dbReference>
<dbReference type="PANTHER" id="PTHR10572">
    <property type="entry name" value="3-HYDROXY-3-METHYLGLUTARYL-COENZYME A REDUCTASE"/>
    <property type="match status" value="1"/>
</dbReference>
<dbReference type="PROSITE" id="PS50065">
    <property type="entry name" value="HMG_COA_REDUCTASE_4"/>
    <property type="match status" value="2"/>
</dbReference>
<proteinExistence type="predicted"/>
<evidence type="ECO:0000313" key="3">
    <source>
        <dbReference type="Proteomes" id="UP000678499"/>
    </source>
</evidence>
<dbReference type="OrthoDB" id="310654at2759"/>
<gene>
    <name evidence="2" type="ORF">NMOB1V02_LOCUS7846</name>
</gene>
<evidence type="ECO:0000313" key="2">
    <source>
        <dbReference type="EMBL" id="CAD7280183.1"/>
    </source>
</evidence>
<keyword evidence="3" id="KW-1185">Reference proteome</keyword>
<dbReference type="InterPro" id="IPR002202">
    <property type="entry name" value="HMG_CoA_Rdtase"/>
</dbReference>
<evidence type="ECO:0000256" key="1">
    <source>
        <dbReference type="ARBA" id="ARBA00005084"/>
    </source>
</evidence>
<comment type="pathway">
    <text evidence="1">Metabolic intermediate biosynthesis; (R)-mevalonate biosynthesis; (R)-mevalonate from acetyl-CoA: step 3/3.</text>
</comment>
<dbReference type="PANTHER" id="PTHR10572:SF24">
    <property type="entry name" value="3-HYDROXY-3-METHYLGLUTARYL-COENZYME A REDUCTASE"/>
    <property type="match status" value="1"/>
</dbReference>
<name>A0A7R9GGL7_9CRUS</name>
<dbReference type="GO" id="GO:0015936">
    <property type="term" value="P:coenzyme A metabolic process"/>
    <property type="evidence" value="ECO:0007669"/>
    <property type="project" value="InterPro"/>
</dbReference>
<reference evidence="2" key="1">
    <citation type="submission" date="2020-11" db="EMBL/GenBank/DDBJ databases">
        <authorList>
            <person name="Tran Van P."/>
        </authorList>
    </citation>
    <scope>NUCLEOTIDE SEQUENCE</scope>
</reference>
<dbReference type="Pfam" id="PF00368">
    <property type="entry name" value="HMG-CoA_red"/>
    <property type="match status" value="2"/>
</dbReference>
<accession>A0A7R9GGL7</accession>
<protein>
    <submittedName>
        <fullName evidence="2">Uncharacterized protein</fullName>
    </submittedName>
</protein>
<dbReference type="GO" id="GO:0005789">
    <property type="term" value="C:endoplasmic reticulum membrane"/>
    <property type="evidence" value="ECO:0007669"/>
    <property type="project" value="TreeGrafter"/>
</dbReference>